<gene>
    <name evidence="1" type="ORF">METZ01_LOCUS59081</name>
</gene>
<evidence type="ECO:0008006" key="2">
    <source>
        <dbReference type="Google" id="ProtNLM"/>
    </source>
</evidence>
<dbReference type="Gene3D" id="3.10.450.40">
    <property type="match status" value="1"/>
</dbReference>
<accession>A0A381SUY6</accession>
<name>A0A381SUY6_9ZZZZ</name>
<protein>
    <recommendedName>
        <fullName evidence="2">IraD/Gp25-like domain-containing protein</fullName>
    </recommendedName>
</protein>
<dbReference type="AlphaFoldDB" id="A0A381SUY6"/>
<proteinExistence type="predicted"/>
<reference evidence="1" key="1">
    <citation type="submission" date="2018-05" db="EMBL/GenBank/DDBJ databases">
        <authorList>
            <person name="Lanie J.A."/>
            <person name="Ng W.-L."/>
            <person name="Kazmierczak K.M."/>
            <person name="Andrzejewski T.M."/>
            <person name="Davidsen T.M."/>
            <person name="Wayne K.J."/>
            <person name="Tettelin H."/>
            <person name="Glass J.I."/>
            <person name="Rusch D."/>
            <person name="Podicherti R."/>
            <person name="Tsui H.-C.T."/>
            <person name="Winkler M.E."/>
        </authorList>
    </citation>
    <scope>NUCLEOTIDE SEQUENCE</scope>
</reference>
<dbReference type="SUPFAM" id="SSF160719">
    <property type="entry name" value="gpW/gp25-like"/>
    <property type="match status" value="1"/>
</dbReference>
<sequence>MAYTHGNLERDWLFEKDVQTQLNKSETISDVSLTFAKHPLTGDVVIKNKTDSIAQGIKHLLKTRRYEVPFNAQFYCDIGRHLFEMVNDITAVAIQKTITDAIKDNGSGIVELQNVFCIPRPDQNGYSVQIIVKPVKEPITITITEFLEVE</sequence>
<dbReference type="EMBL" id="UINC01003426">
    <property type="protein sequence ID" value="SVA06227.1"/>
    <property type="molecule type" value="Genomic_DNA"/>
</dbReference>
<organism evidence="1">
    <name type="scientific">marine metagenome</name>
    <dbReference type="NCBI Taxonomy" id="408172"/>
    <lineage>
        <taxon>unclassified sequences</taxon>
        <taxon>metagenomes</taxon>
        <taxon>ecological metagenomes</taxon>
    </lineage>
</organism>
<evidence type="ECO:0000313" key="1">
    <source>
        <dbReference type="EMBL" id="SVA06227.1"/>
    </source>
</evidence>